<accession>A0A136A190</accession>
<evidence type="ECO:0000313" key="2">
    <source>
        <dbReference type="Proteomes" id="UP000070299"/>
    </source>
</evidence>
<keyword evidence="2" id="KW-1185">Reference proteome</keyword>
<proteinExistence type="predicted"/>
<dbReference type="STRING" id="1799789.AX660_12415"/>
<dbReference type="RefSeq" id="WP_068375903.1">
    <property type="nucleotide sequence ID" value="NZ_LSNE01000005.1"/>
</dbReference>
<evidence type="ECO:0000313" key="1">
    <source>
        <dbReference type="EMBL" id="KXI28973.1"/>
    </source>
</evidence>
<dbReference type="EMBL" id="LSNE01000005">
    <property type="protein sequence ID" value="KXI28973.1"/>
    <property type="molecule type" value="Genomic_DNA"/>
</dbReference>
<sequence length="202" mass="23125">MGGRGSGSYSRYNSKPTTDNYLKLDLRVLKKRGWLTPNINQTLTWSRNDNVIGAISYVLSNDSITLLYEHGASSNEPESINDQIPLIKTSCNFGGERIWFCCPSCMRKALVLFGGKYFRCRICRGAIHPSVNENKLDRSRRALAKYQTILAPDKSLSAADGTRNLHKPKGMRYKTYFEIKKRASEKEDDMNQYFITSMKRYL</sequence>
<name>A0A136A190_9ALTE</name>
<gene>
    <name evidence="1" type="ORF">AX660_12415</name>
</gene>
<comment type="caution">
    <text evidence="1">The sequence shown here is derived from an EMBL/GenBank/DDBJ whole genome shotgun (WGS) entry which is preliminary data.</text>
</comment>
<dbReference type="Proteomes" id="UP000070299">
    <property type="component" value="Unassembled WGS sequence"/>
</dbReference>
<dbReference type="AlphaFoldDB" id="A0A136A190"/>
<reference evidence="2" key="1">
    <citation type="submission" date="2016-02" db="EMBL/GenBank/DDBJ databases">
        <authorList>
            <person name="Schultz-Johansen M."/>
            <person name="Glaring M.A."/>
            <person name="Bech P.K."/>
            <person name="Stougaard P."/>
        </authorList>
    </citation>
    <scope>NUCLEOTIDE SEQUENCE [LARGE SCALE GENOMIC DNA]</scope>
    <source>
        <strain evidence="2">S66</strain>
    </source>
</reference>
<dbReference type="OrthoDB" id="5951715at2"/>
<protein>
    <submittedName>
        <fullName evidence="1">Uncharacterized protein</fullName>
    </submittedName>
</protein>
<organism evidence="1 2">
    <name type="scientific">Paraglaciecola hydrolytica</name>
    <dbReference type="NCBI Taxonomy" id="1799789"/>
    <lineage>
        <taxon>Bacteria</taxon>
        <taxon>Pseudomonadati</taxon>
        <taxon>Pseudomonadota</taxon>
        <taxon>Gammaproteobacteria</taxon>
        <taxon>Alteromonadales</taxon>
        <taxon>Alteromonadaceae</taxon>
        <taxon>Paraglaciecola</taxon>
    </lineage>
</organism>